<keyword evidence="1" id="KW-0732">Signal</keyword>
<dbReference type="Gene3D" id="2.130.10.130">
    <property type="entry name" value="Integrin alpha, N-terminal"/>
    <property type="match status" value="1"/>
</dbReference>
<gene>
    <name evidence="3" type="ordered locus">Strop_2699</name>
</gene>
<feature type="domain" description="ASPIC/UnbV" evidence="2">
    <location>
        <begin position="575"/>
        <end position="632"/>
    </location>
</feature>
<accession>A4X8E3</accession>
<dbReference type="PATRIC" id="fig|369723.5.peg.2779"/>
<reference evidence="4" key="1">
    <citation type="journal article" date="2007" name="Proc. Natl. Acad. Sci. U.S.A.">
        <title>Genome sequencing reveals complex secondary metabolome in the marine actinomycete Salinispora tropica.</title>
        <authorList>
            <person name="Udwary D.W."/>
            <person name="Zeigler L."/>
            <person name="Asolkar R.N."/>
            <person name="Singan V."/>
            <person name="Lapidus A."/>
            <person name="Fenical W."/>
            <person name="Jensen P.R."/>
            <person name="Moore B.S."/>
        </authorList>
    </citation>
    <scope>NUCLEOTIDE SEQUENCE [LARGE SCALE GENOMIC DNA]</scope>
    <source>
        <strain evidence="4">ATCC BAA-916 / DSM 44818 / CNB-440</strain>
    </source>
</reference>
<dbReference type="PANTHER" id="PTHR16026">
    <property type="entry name" value="CARTILAGE ACIDIC PROTEIN 1"/>
    <property type="match status" value="1"/>
</dbReference>
<dbReference type="AlphaFoldDB" id="A4X8E3"/>
<evidence type="ECO:0000313" key="4">
    <source>
        <dbReference type="Proteomes" id="UP000000235"/>
    </source>
</evidence>
<dbReference type="Pfam" id="PF13517">
    <property type="entry name" value="FG-GAP_3"/>
    <property type="match status" value="1"/>
</dbReference>
<dbReference type="Proteomes" id="UP000000235">
    <property type="component" value="Chromosome"/>
</dbReference>
<protein>
    <submittedName>
        <fullName evidence="3">ASPIC/UnbV domain protein</fullName>
    </submittedName>
</protein>
<dbReference type="RefSeq" id="WP_012013924.1">
    <property type="nucleotide sequence ID" value="NC_009380.1"/>
</dbReference>
<dbReference type="InterPro" id="IPR011519">
    <property type="entry name" value="UnbV_ASPIC"/>
</dbReference>
<proteinExistence type="predicted"/>
<dbReference type="PANTHER" id="PTHR16026:SF0">
    <property type="entry name" value="CARTILAGE ACIDIC PROTEIN 1"/>
    <property type="match status" value="1"/>
</dbReference>
<dbReference type="SUPFAM" id="SSF69318">
    <property type="entry name" value="Integrin alpha N-terminal domain"/>
    <property type="match status" value="1"/>
</dbReference>
<dbReference type="InterPro" id="IPR028994">
    <property type="entry name" value="Integrin_alpha_N"/>
</dbReference>
<dbReference type="HOGENOM" id="CLU_432058_0_0_11"/>
<name>A4X8E3_SALTO</name>
<dbReference type="InterPro" id="IPR027039">
    <property type="entry name" value="Crtac1"/>
</dbReference>
<dbReference type="EMBL" id="CP000667">
    <property type="protein sequence ID" value="ABP55143.1"/>
    <property type="molecule type" value="Genomic_DNA"/>
</dbReference>
<evidence type="ECO:0000256" key="1">
    <source>
        <dbReference type="ARBA" id="ARBA00022729"/>
    </source>
</evidence>
<dbReference type="eggNOG" id="COG4658">
    <property type="taxonomic scope" value="Bacteria"/>
</dbReference>
<dbReference type="Pfam" id="PF07593">
    <property type="entry name" value="UnbV_ASPIC"/>
    <property type="match status" value="1"/>
</dbReference>
<dbReference type="KEGG" id="stp:Strop_2699"/>
<evidence type="ECO:0000313" key="3">
    <source>
        <dbReference type="EMBL" id="ABP55143.1"/>
    </source>
</evidence>
<keyword evidence="4" id="KW-1185">Reference proteome</keyword>
<evidence type="ECO:0000259" key="2">
    <source>
        <dbReference type="Pfam" id="PF07593"/>
    </source>
</evidence>
<dbReference type="STRING" id="369723.Strop_2699"/>
<sequence length="655" mass="70600">MSRSVGWLRRQLAGVLALVLMAGLFLASQLPSASASEREELADRYRFTPTTISLPGGFPQQAIRRVNQDYSKIDAWISSVGSAIAMNDLDGDGLANDLCVTDPRTDQVSITPVPGQGGDRYAPFALRPDPLPMTKPMAPMGCAPGDFNEDGRMDLLVYLWGRTPILYLAKDGLTGLSAASYQPTELVPGNSARYEGPLWNTNAVAVDDFDGDGHVDIFVGNYFPHSAVLDDTVSGGVEMNDSMSHGVNGGEDYFFRFTGGTAGPTPTATFEQVGDVLPAEVSKGWALAAGANDLDGDHLPELYVAHDFGPDRLLHNRSTPGEIKFGLVESAVGRALVPKSKRIGLDSFKGMGVDFGDLDRDGRYDLFVSNITTSFGIEESHFAFIDGAKDNADLRRQFTEGRAPYEDRSAPLGLAWSGWGWDAKLADFDNGGELVVAQATGFVKGDVNRWPQLQELATANDELLRHPLWWPNVNAGDDIGGSQRLHFFVKGDDGRYVNVAGELGLDIPVPTRGIATGDADGDGRLDFAVARQWDEPVFYHNQSPSPGQFLGLRLVHDGQTEASGAGTAAPGSPVVGAQVRVTTAEGQTFVTRVDGGSGHSGKRSHEAHIGLGRDVTGPVRVDLRWRDRTGQVRQQELELTPGWHTLRLGTQAQER</sequence>
<organism evidence="3 4">
    <name type="scientific">Salinispora tropica (strain ATCC BAA-916 / DSM 44818 / JCM 13857 / NBRC 105044 / CNB-440)</name>
    <dbReference type="NCBI Taxonomy" id="369723"/>
    <lineage>
        <taxon>Bacteria</taxon>
        <taxon>Bacillati</taxon>
        <taxon>Actinomycetota</taxon>
        <taxon>Actinomycetes</taxon>
        <taxon>Micromonosporales</taxon>
        <taxon>Micromonosporaceae</taxon>
        <taxon>Salinispora</taxon>
    </lineage>
</organism>
<dbReference type="InterPro" id="IPR013517">
    <property type="entry name" value="FG-GAP"/>
</dbReference>